<reference evidence="4" key="1">
    <citation type="journal article" date="2020" name="mSystems">
        <title>Genome- and Community-Level Interaction Insights into Carbon Utilization and Element Cycling Functions of Hydrothermarchaeota in Hydrothermal Sediment.</title>
        <authorList>
            <person name="Zhou Z."/>
            <person name="Liu Y."/>
            <person name="Xu W."/>
            <person name="Pan J."/>
            <person name="Luo Z.H."/>
            <person name="Li M."/>
        </authorList>
    </citation>
    <scope>NUCLEOTIDE SEQUENCE [LARGE SCALE GENOMIC DNA]</scope>
    <source>
        <strain evidence="4">HyVt-535</strain>
    </source>
</reference>
<comment type="similarity">
    <text evidence="1">Belongs to the transglycosylase Slt family.</text>
</comment>
<dbReference type="EMBL" id="DROM01000430">
    <property type="protein sequence ID" value="HHH13999.1"/>
    <property type="molecule type" value="Genomic_DNA"/>
</dbReference>
<dbReference type="InterPro" id="IPR008258">
    <property type="entry name" value="Transglycosylase_SLT_dom_1"/>
</dbReference>
<feature type="signal peptide" evidence="2">
    <location>
        <begin position="1"/>
        <end position="16"/>
    </location>
</feature>
<name>A0A7C5MZ07_9GAMM</name>
<dbReference type="Pfam" id="PF01464">
    <property type="entry name" value="SLT"/>
    <property type="match status" value="1"/>
</dbReference>
<sequence length="185" mass="21833">MRTWSLLLFLPAVALAAGFKGVDHEHWTDKYDRHFRKYAKHYFGPAFDWRWFKAQGIAESGLRPDARSKSGAVGIMQIMPATFKYIQKKNPAIRDLHEPRWNIAAAIFYDRHLYDKWKDEPLEAEERLFFALGAYNAGHLRVRRAYNKVVKKLGRVAQWEEVDDFVPGQTRHYVRRIRRLMAEAL</sequence>
<feature type="chain" id="PRO_5027873087" evidence="2">
    <location>
        <begin position="17"/>
        <end position="185"/>
    </location>
</feature>
<proteinExistence type="inferred from homology"/>
<dbReference type="AlphaFoldDB" id="A0A7C5MZ07"/>
<gene>
    <name evidence="4" type="ORF">ENJ98_07160</name>
</gene>
<evidence type="ECO:0000256" key="1">
    <source>
        <dbReference type="ARBA" id="ARBA00007734"/>
    </source>
</evidence>
<comment type="caution">
    <text evidence="4">The sequence shown here is derived from an EMBL/GenBank/DDBJ whole genome shotgun (WGS) entry which is preliminary data.</text>
</comment>
<keyword evidence="2" id="KW-0732">Signal</keyword>
<evidence type="ECO:0000256" key="2">
    <source>
        <dbReference type="SAM" id="SignalP"/>
    </source>
</evidence>
<dbReference type="InterPro" id="IPR023346">
    <property type="entry name" value="Lysozyme-like_dom_sf"/>
</dbReference>
<dbReference type="SUPFAM" id="SSF53955">
    <property type="entry name" value="Lysozyme-like"/>
    <property type="match status" value="1"/>
</dbReference>
<organism evidence="4">
    <name type="scientific">Thiolapillus brandeum</name>
    <dbReference type="NCBI Taxonomy" id="1076588"/>
    <lineage>
        <taxon>Bacteria</taxon>
        <taxon>Pseudomonadati</taxon>
        <taxon>Pseudomonadota</taxon>
        <taxon>Gammaproteobacteria</taxon>
        <taxon>Chromatiales</taxon>
        <taxon>Sedimenticolaceae</taxon>
        <taxon>Thiolapillus</taxon>
    </lineage>
</organism>
<dbReference type="PANTHER" id="PTHR37423">
    <property type="entry name" value="SOLUBLE LYTIC MUREIN TRANSGLYCOSYLASE-RELATED"/>
    <property type="match status" value="1"/>
</dbReference>
<feature type="domain" description="Transglycosylase SLT" evidence="3">
    <location>
        <begin position="56"/>
        <end position="151"/>
    </location>
</feature>
<protein>
    <submittedName>
        <fullName evidence="4">Lytic transglycosylase domain-containing protein</fullName>
    </submittedName>
</protein>
<dbReference type="Gene3D" id="1.10.530.10">
    <property type="match status" value="1"/>
</dbReference>
<dbReference type="Proteomes" id="UP000886100">
    <property type="component" value="Unassembled WGS sequence"/>
</dbReference>
<evidence type="ECO:0000313" key="4">
    <source>
        <dbReference type="EMBL" id="HHH13999.1"/>
    </source>
</evidence>
<evidence type="ECO:0000259" key="3">
    <source>
        <dbReference type="Pfam" id="PF01464"/>
    </source>
</evidence>
<dbReference type="PANTHER" id="PTHR37423:SF2">
    <property type="entry name" value="MEMBRANE-BOUND LYTIC MUREIN TRANSGLYCOSYLASE C"/>
    <property type="match status" value="1"/>
</dbReference>
<accession>A0A7C5MZ07</accession>